<evidence type="ECO:0000256" key="2">
    <source>
        <dbReference type="SAM" id="SignalP"/>
    </source>
</evidence>
<sequence>MYRTPQDGNESPQHPTTPGPARRGRRTFLRGALAAAAFAGAAALPATATAAPTDAPAPAGPGSRPRRIHPHQISVQMYTLRQLAGTDLPGVLRALNRIGYQKVELAGTYGLTAAELRRLLRRNGLRASSSHVSLPQPFDEAAWRATVADALTLGQDYLVIPTGPWGNRDRTVWERYAADLDRAGRIASAAGLRFGYHNHDFEFRTLTDGTGTGIEVLLGQTDPRHVHFELDLYWAHVAGFDPAEFVARAPGRFRQAHVKDATPDGAFENVGRGVLDFPRIFAAARFEEYVVEHDSAGAAALTTAEIGHDYLRAVRY</sequence>
<dbReference type="SUPFAM" id="SSF51658">
    <property type="entry name" value="Xylose isomerase-like"/>
    <property type="match status" value="1"/>
</dbReference>
<evidence type="ECO:0000256" key="1">
    <source>
        <dbReference type="SAM" id="MobiDB-lite"/>
    </source>
</evidence>
<feature type="compositionally biased region" description="Polar residues" evidence="1">
    <location>
        <begin position="1"/>
        <end position="14"/>
    </location>
</feature>
<feature type="signal peptide" evidence="2">
    <location>
        <begin position="1"/>
        <end position="50"/>
    </location>
</feature>
<accession>A0A853A3J8</accession>
<name>A0A853A3J8_9ACTN</name>
<dbReference type="AlphaFoldDB" id="A0A853A3J8"/>
<keyword evidence="5" id="KW-1185">Reference proteome</keyword>
<protein>
    <submittedName>
        <fullName evidence="4">Sugar phosphate isomerase/epimerase</fullName>
    </submittedName>
</protein>
<dbReference type="PROSITE" id="PS51318">
    <property type="entry name" value="TAT"/>
    <property type="match status" value="1"/>
</dbReference>
<gene>
    <name evidence="4" type="ORF">FHU37_002001</name>
</gene>
<comment type="caution">
    <text evidence="4">The sequence shown here is derived from an EMBL/GenBank/DDBJ whole genome shotgun (WGS) entry which is preliminary data.</text>
</comment>
<dbReference type="InterPro" id="IPR036237">
    <property type="entry name" value="Xyl_isomerase-like_sf"/>
</dbReference>
<dbReference type="Gene3D" id="3.20.20.150">
    <property type="entry name" value="Divalent-metal-dependent TIM barrel enzymes"/>
    <property type="match status" value="1"/>
</dbReference>
<feature type="chain" id="PRO_5032391871" evidence="2">
    <location>
        <begin position="51"/>
        <end position="316"/>
    </location>
</feature>
<evidence type="ECO:0000259" key="3">
    <source>
        <dbReference type="Pfam" id="PF01261"/>
    </source>
</evidence>
<evidence type="ECO:0000313" key="4">
    <source>
        <dbReference type="EMBL" id="NYI05058.1"/>
    </source>
</evidence>
<dbReference type="RefSeq" id="WP_218903994.1">
    <property type="nucleotide sequence ID" value="NZ_JACBZD010000001.1"/>
</dbReference>
<evidence type="ECO:0000313" key="5">
    <source>
        <dbReference type="Proteomes" id="UP000567795"/>
    </source>
</evidence>
<dbReference type="EMBL" id="JACBZD010000001">
    <property type="protein sequence ID" value="NYI05058.1"/>
    <property type="molecule type" value="Genomic_DNA"/>
</dbReference>
<feature type="domain" description="Xylose isomerase-like TIM barrel" evidence="3">
    <location>
        <begin position="93"/>
        <end position="293"/>
    </location>
</feature>
<dbReference type="GO" id="GO:0016853">
    <property type="term" value="F:isomerase activity"/>
    <property type="evidence" value="ECO:0007669"/>
    <property type="project" value="UniProtKB-KW"/>
</dbReference>
<feature type="region of interest" description="Disordered" evidence="1">
    <location>
        <begin position="49"/>
        <end position="68"/>
    </location>
</feature>
<feature type="compositionally biased region" description="Low complexity" evidence="1">
    <location>
        <begin position="49"/>
        <end position="63"/>
    </location>
</feature>
<dbReference type="InterPro" id="IPR013022">
    <property type="entry name" value="Xyl_isomerase-like_TIM-brl"/>
</dbReference>
<keyword evidence="2" id="KW-0732">Signal</keyword>
<dbReference type="InterPro" id="IPR050312">
    <property type="entry name" value="IolE/XylAMocC-like"/>
</dbReference>
<proteinExistence type="predicted"/>
<reference evidence="4 5" key="1">
    <citation type="submission" date="2020-07" db="EMBL/GenBank/DDBJ databases">
        <title>Sequencing the genomes of 1000 actinobacteria strains.</title>
        <authorList>
            <person name="Klenk H.-P."/>
        </authorList>
    </citation>
    <scope>NUCLEOTIDE SEQUENCE [LARGE SCALE GENOMIC DNA]</scope>
    <source>
        <strain evidence="4 5">DSM 42178</strain>
    </source>
</reference>
<dbReference type="Pfam" id="PF01261">
    <property type="entry name" value="AP_endonuc_2"/>
    <property type="match status" value="1"/>
</dbReference>
<dbReference type="PANTHER" id="PTHR12110:SF41">
    <property type="entry name" value="INOSOSE DEHYDRATASE"/>
    <property type="match status" value="1"/>
</dbReference>
<dbReference type="Proteomes" id="UP000567795">
    <property type="component" value="Unassembled WGS sequence"/>
</dbReference>
<organism evidence="4 5">
    <name type="scientific">Allostreptomyces psammosilenae</name>
    <dbReference type="NCBI Taxonomy" id="1892865"/>
    <lineage>
        <taxon>Bacteria</taxon>
        <taxon>Bacillati</taxon>
        <taxon>Actinomycetota</taxon>
        <taxon>Actinomycetes</taxon>
        <taxon>Kitasatosporales</taxon>
        <taxon>Streptomycetaceae</taxon>
        <taxon>Allostreptomyces</taxon>
    </lineage>
</organism>
<dbReference type="PANTHER" id="PTHR12110">
    <property type="entry name" value="HYDROXYPYRUVATE ISOMERASE"/>
    <property type="match status" value="1"/>
</dbReference>
<keyword evidence="4" id="KW-0413">Isomerase</keyword>
<feature type="region of interest" description="Disordered" evidence="1">
    <location>
        <begin position="1"/>
        <end position="26"/>
    </location>
</feature>
<dbReference type="InterPro" id="IPR006311">
    <property type="entry name" value="TAT_signal"/>
</dbReference>